<dbReference type="OrthoDB" id="9815809at2"/>
<dbReference type="Proteomes" id="UP000320314">
    <property type="component" value="Unassembled WGS sequence"/>
</dbReference>
<dbReference type="EMBL" id="VHLH01000023">
    <property type="protein sequence ID" value="TPW27172.1"/>
    <property type="molecule type" value="Genomic_DNA"/>
</dbReference>
<feature type="transmembrane region" description="Helical" evidence="6">
    <location>
        <begin position="137"/>
        <end position="155"/>
    </location>
</feature>
<dbReference type="PANTHER" id="PTHR22911:SF6">
    <property type="entry name" value="SOLUTE CARRIER FAMILY 35 MEMBER G1"/>
    <property type="match status" value="1"/>
</dbReference>
<feature type="transmembrane region" description="Helical" evidence="6">
    <location>
        <begin position="106"/>
        <end position="128"/>
    </location>
</feature>
<evidence type="ECO:0000259" key="7">
    <source>
        <dbReference type="Pfam" id="PF00892"/>
    </source>
</evidence>
<dbReference type="InterPro" id="IPR037185">
    <property type="entry name" value="EmrE-like"/>
</dbReference>
<keyword evidence="5 6" id="KW-0472">Membrane</keyword>
<dbReference type="PANTHER" id="PTHR22911">
    <property type="entry name" value="ACYL-MALONYL CONDENSING ENZYME-RELATED"/>
    <property type="match status" value="1"/>
</dbReference>
<protein>
    <submittedName>
        <fullName evidence="8">DMT family transporter</fullName>
    </submittedName>
</protein>
<sequence>MNRPDEGTGPTSERSGLELTGVGWLVLDMTLVTSMNTMVKMAGGSFPSVQIVFVRALTGFVVIAPLVWARRAAIARTRHGARHIVRVSCNAAALTCNFTALATLPIALVTAIGFCRPLVAMGLAAALLGERVGKRRWIAAAIGLAGVLVAIYPAGGMVWSVGILAAMGAVVFGSMATIQTRLLRNEDTLTMMVFYTVGLTLFTAIPAGLSWQMPRWTDLAMLVAIGIVAQIAQLCFLRAYRLAPASKLAPIGYFTIVLSMIADYAFFDHTPTIRTVIGAAITILALRLSLSPAHRREA</sequence>
<dbReference type="InterPro" id="IPR000620">
    <property type="entry name" value="EamA_dom"/>
</dbReference>
<evidence type="ECO:0000313" key="8">
    <source>
        <dbReference type="EMBL" id="TPW27172.1"/>
    </source>
</evidence>
<comment type="caution">
    <text evidence="8">The sequence shown here is derived from an EMBL/GenBank/DDBJ whole genome shotgun (WGS) entry which is preliminary data.</text>
</comment>
<feature type="domain" description="EamA" evidence="7">
    <location>
        <begin position="162"/>
        <end position="289"/>
    </location>
</feature>
<evidence type="ECO:0000256" key="5">
    <source>
        <dbReference type="ARBA" id="ARBA00023136"/>
    </source>
</evidence>
<feature type="transmembrane region" description="Helical" evidence="6">
    <location>
        <begin position="273"/>
        <end position="290"/>
    </location>
</feature>
<comment type="subcellular location">
    <subcellularLocation>
        <location evidence="1">Membrane</location>
        <topology evidence="1">Multi-pass membrane protein</topology>
    </subcellularLocation>
</comment>
<evidence type="ECO:0000256" key="6">
    <source>
        <dbReference type="SAM" id="Phobius"/>
    </source>
</evidence>
<evidence type="ECO:0000256" key="1">
    <source>
        <dbReference type="ARBA" id="ARBA00004141"/>
    </source>
</evidence>
<feature type="transmembrane region" description="Helical" evidence="6">
    <location>
        <begin position="161"/>
        <end position="180"/>
    </location>
</feature>
<evidence type="ECO:0000313" key="9">
    <source>
        <dbReference type="Proteomes" id="UP000320314"/>
    </source>
</evidence>
<keyword evidence="3 6" id="KW-0812">Transmembrane</keyword>
<dbReference type="GO" id="GO:0016020">
    <property type="term" value="C:membrane"/>
    <property type="evidence" value="ECO:0007669"/>
    <property type="project" value="UniProtKB-SubCell"/>
</dbReference>
<feature type="transmembrane region" description="Helical" evidence="6">
    <location>
        <begin position="192"/>
        <end position="213"/>
    </location>
</feature>
<feature type="transmembrane region" description="Helical" evidence="6">
    <location>
        <begin position="248"/>
        <end position="267"/>
    </location>
</feature>
<keyword evidence="4 6" id="KW-1133">Transmembrane helix</keyword>
<feature type="domain" description="EamA" evidence="7">
    <location>
        <begin position="20"/>
        <end position="151"/>
    </location>
</feature>
<dbReference type="Pfam" id="PF00892">
    <property type="entry name" value="EamA"/>
    <property type="match status" value="2"/>
</dbReference>
<proteinExistence type="inferred from homology"/>
<organism evidence="8 9">
    <name type="scientific">Pararhizobium mangrovi</name>
    <dbReference type="NCBI Taxonomy" id="2590452"/>
    <lineage>
        <taxon>Bacteria</taxon>
        <taxon>Pseudomonadati</taxon>
        <taxon>Pseudomonadota</taxon>
        <taxon>Alphaproteobacteria</taxon>
        <taxon>Hyphomicrobiales</taxon>
        <taxon>Rhizobiaceae</taxon>
        <taxon>Rhizobium/Agrobacterium group</taxon>
        <taxon>Pararhizobium</taxon>
    </lineage>
</organism>
<keyword evidence="9" id="KW-1185">Reference proteome</keyword>
<accession>A0A506TYL9</accession>
<feature type="transmembrane region" description="Helical" evidence="6">
    <location>
        <begin position="51"/>
        <end position="69"/>
    </location>
</feature>
<evidence type="ECO:0000256" key="4">
    <source>
        <dbReference type="ARBA" id="ARBA00022989"/>
    </source>
</evidence>
<gene>
    <name evidence="8" type="ORF">FJU11_12580</name>
</gene>
<name>A0A506TYL9_9HYPH</name>
<evidence type="ECO:0000256" key="2">
    <source>
        <dbReference type="ARBA" id="ARBA00009853"/>
    </source>
</evidence>
<reference evidence="8 9" key="1">
    <citation type="submission" date="2019-06" db="EMBL/GenBank/DDBJ databases">
        <authorList>
            <person name="Li M."/>
        </authorList>
    </citation>
    <scope>NUCLEOTIDE SEQUENCE [LARGE SCALE GENOMIC DNA]</scope>
    <source>
        <strain evidence="8 9">BGMRC6574</strain>
    </source>
</reference>
<dbReference type="AlphaFoldDB" id="A0A506TYL9"/>
<comment type="similarity">
    <text evidence="2">Belongs to the drug/metabolite transporter (DMT) superfamily. 10 TMS drug/metabolite exporter (DME) (TC 2.A.7.3) family.</text>
</comment>
<evidence type="ECO:0000256" key="3">
    <source>
        <dbReference type="ARBA" id="ARBA00022692"/>
    </source>
</evidence>
<feature type="transmembrane region" description="Helical" evidence="6">
    <location>
        <begin position="81"/>
        <end position="100"/>
    </location>
</feature>
<feature type="transmembrane region" description="Helical" evidence="6">
    <location>
        <begin position="219"/>
        <end position="236"/>
    </location>
</feature>
<dbReference type="SUPFAM" id="SSF103481">
    <property type="entry name" value="Multidrug resistance efflux transporter EmrE"/>
    <property type="match status" value="2"/>
</dbReference>